<evidence type="ECO:0000256" key="2">
    <source>
        <dbReference type="ARBA" id="ARBA00010386"/>
    </source>
</evidence>
<evidence type="ECO:0000256" key="6">
    <source>
        <dbReference type="ARBA" id="ARBA00023187"/>
    </source>
</evidence>
<dbReference type="EMBL" id="LGRN01000120">
    <property type="protein sequence ID" value="OJD16171.1"/>
    <property type="molecule type" value="Genomic_DNA"/>
</dbReference>
<evidence type="ECO:0000313" key="10">
    <source>
        <dbReference type="EMBL" id="OJD16171.1"/>
    </source>
</evidence>
<dbReference type="STRING" id="1447872.A0A1J9Q7F1"/>
<organism evidence="10 11">
    <name type="scientific">Emergomyces pasteurianus Ep9510</name>
    <dbReference type="NCBI Taxonomy" id="1447872"/>
    <lineage>
        <taxon>Eukaryota</taxon>
        <taxon>Fungi</taxon>
        <taxon>Dikarya</taxon>
        <taxon>Ascomycota</taxon>
        <taxon>Pezizomycotina</taxon>
        <taxon>Eurotiomycetes</taxon>
        <taxon>Eurotiomycetidae</taxon>
        <taxon>Onygenales</taxon>
        <taxon>Ajellomycetaceae</taxon>
        <taxon>Emergomyces</taxon>
    </lineage>
</organism>
<dbReference type="InterPro" id="IPR006786">
    <property type="entry name" value="Pinin_SDK_MemA"/>
</dbReference>
<dbReference type="GO" id="GO:0008380">
    <property type="term" value="P:RNA splicing"/>
    <property type="evidence" value="ECO:0007669"/>
    <property type="project" value="UniProtKB-KW"/>
</dbReference>
<keyword evidence="11" id="KW-1185">Reference proteome</keyword>
<keyword evidence="7" id="KW-0539">Nucleus</keyword>
<evidence type="ECO:0000313" key="11">
    <source>
        <dbReference type="Proteomes" id="UP000182235"/>
    </source>
</evidence>
<dbReference type="GO" id="GO:0071013">
    <property type="term" value="C:catalytic step 2 spliceosome"/>
    <property type="evidence" value="ECO:0007669"/>
    <property type="project" value="TreeGrafter"/>
</dbReference>
<evidence type="ECO:0000256" key="1">
    <source>
        <dbReference type="ARBA" id="ARBA00004123"/>
    </source>
</evidence>
<dbReference type="PANTHER" id="PTHR12707:SF0">
    <property type="entry name" value="PININ"/>
    <property type="match status" value="1"/>
</dbReference>
<evidence type="ECO:0000256" key="5">
    <source>
        <dbReference type="ARBA" id="ARBA00023163"/>
    </source>
</evidence>
<comment type="similarity">
    <text evidence="2">Belongs to the pinin family.</text>
</comment>
<feature type="domain" description="Pinin/SDK/MemA protein" evidence="9">
    <location>
        <begin position="82"/>
        <end position="197"/>
    </location>
</feature>
<protein>
    <recommendedName>
        <fullName evidence="9">Pinin/SDK/MemA protein domain-containing protein</fullName>
    </recommendedName>
</protein>
<sequence length="353" mass="39448">MADRAIASAVALPEQEESPDGRLKRRQSHVDDNESKRRRLSADNTHPESKENQTTSPSAAAPKSNSSATDQRESRRKSGVVEERKRGQRLFGALLGTLSQSSSTAAQKRRADIEKKQQAKLRMQEEEYNELIRRKHEDLLAVRRKEQRIYDAQSMRLRHLNQLAMAHFLKTTTEPVLYYKPWQLRPEEEDKIKEQIELCNKAIAMETEDFEAKNPPSPSPTPEQGDNQATVADETSSVALPENNPLPDAREPEDIVQLKSDTVGSDTNLNNNLPEHERKPETGTTPEPKSSKHPLTLTASGLPTVSATANKPSTSPTKSDEEHSSTAVATHQKSAEDDSGEVMLEDKEDTVIY</sequence>
<dbReference type="Proteomes" id="UP000182235">
    <property type="component" value="Unassembled WGS sequence"/>
</dbReference>
<gene>
    <name evidence="10" type="ORF">AJ78_03660</name>
</gene>
<accession>A0A1J9Q7F1</accession>
<dbReference type="GO" id="GO:0006397">
    <property type="term" value="P:mRNA processing"/>
    <property type="evidence" value="ECO:0007669"/>
    <property type="project" value="UniProtKB-KW"/>
</dbReference>
<comment type="caution">
    <text evidence="10">The sequence shown here is derived from an EMBL/GenBank/DDBJ whole genome shotgun (WGS) entry which is preliminary data.</text>
</comment>
<evidence type="ECO:0000256" key="3">
    <source>
        <dbReference type="ARBA" id="ARBA00022664"/>
    </source>
</evidence>
<keyword evidence="6" id="KW-0508">mRNA splicing</keyword>
<evidence type="ECO:0000259" key="9">
    <source>
        <dbReference type="Pfam" id="PF04696"/>
    </source>
</evidence>
<proteinExistence type="inferred from homology"/>
<dbReference type="PANTHER" id="PTHR12707">
    <property type="entry name" value="PINN"/>
    <property type="match status" value="1"/>
</dbReference>
<name>A0A1J9Q7F1_9EURO</name>
<feature type="compositionally biased region" description="Polar residues" evidence="8">
    <location>
        <begin position="222"/>
        <end position="238"/>
    </location>
</feature>
<feature type="region of interest" description="Disordered" evidence="8">
    <location>
        <begin position="1"/>
        <end position="85"/>
    </location>
</feature>
<evidence type="ECO:0000256" key="4">
    <source>
        <dbReference type="ARBA" id="ARBA00023015"/>
    </source>
</evidence>
<evidence type="ECO:0000256" key="7">
    <source>
        <dbReference type="ARBA" id="ARBA00023242"/>
    </source>
</evidence>
<feature type="compositionally biased region" description="Low complexity" evidence="8">
    <location>
        <begin position="56"/>
        <end position="68"/>
    </location>
</feature>
<feature type="compositionally biased region" description="Polar residues" evidence="8">
    <location>
        <begin position="297"/>
        <end position="317"/>
    </location>
</feature>
<dbReference type="AlphaFoldDB" id="A0A1J9Q7F1"/>
<dbReference type="InterPro" id="IPR039853">
    <property type="entry name" value="Pinin"/>
</dbReference>
<keyword evidence="3" id="KW-0507">mRNA processing</keyword>
<dbReference type="Pfam" id="PF04696">
    <property type="entry name" value="Pinin_SDK_memA"/>
    <property type="match status" value="1"/>
</dbReference>
<dbReference type="VEuPathDB" id="FungiDB:AJ78_03660"/>
<feature type="region of interest" description="Disordered" evidence="8">
    <location>
        <begin position="210"/>
        <end position="353"/>
    </location>
</feature>
<evidence type="ECO:0000256" key="8">
    <source>
        <dbReference type="SAM" id="MobiDB-lite"/>
    </source>
</evidence>
<dbReference type="OrthoDB" id="330772at2759"/>
<keyword evidence="5" id="KW-0804">Transcription</keyword>
<comment type="subcellular location">
    <subcellularLocation>
        <location evidence="1">Nucleus</location>
    </subcellularLocation>
</comment>
<keyword evidence="4" id="KW-0805">Transcription regulation</keyword>
<feature type="compositionally biased region" description="Polar residues" evidence="8">
    <location>
        <begin position="259"/>
        <end position="273"/>
    </location>
</feature>
<reference evidence="10 11" key="1">
    <citation type="submission" date="2015-07" db="EMBL/GenBank/DDBJ databases">
        <title>Emmonsia species relationships and genome sequence.</title>
        <authorList>
            <consortium name="The Broad Institute Genomics Platform"/>
            <person name="Cuomo C.A."/>
            <person name="Munoz J.F."/>
            <person name="Imamovic A."/>
            <person name="Priest M.E."/>
            <person name="Young S."/>
            <person name="Clay O.K."/>
            <person name="McEwen J.G."/>
        </authorList>
    </citation>
    <scope>NUCLEOTIDE SEQUENCE [LARGE SCALE GENOMIC DNA]</scope>
    <source>
        <strain evidence="10 11">UAMH 9510</strain>
    </source>
</reference>